<keyword evidence="5" id="KW-0547">Nucleotide-binding</keyword>
<dbReference type="Gene3D" id="3.40.50.300">
    <property type="entry name" value="P-loop containing nucleotide triphosphate hydrolases"/>
    <property type="match status" value="1"/>
</dbReference>
<keyword evidence="7" id="KW-0408">Iron</keyword>
<evidence type="ECO:0000313" key="12">
    <source>
        <dbReference type="Proteomes" id="UP000586827"/>
    </source>
</evidence>
<evidence type="ECO:0000313" key="11">
    <source>
        <dbReference type="EMBL" id="NNH68972.1"/>
    </source>
</evidence>
<evidence type="ECO:0000256" key="2">
    <source>
        <dbReference type="ARBA" id="ARBA00022448"/>
    </source>
</evidence>
<dbReference type="AlphaFoldDB" id="A0A849BQJ4"/>
<keyword evidence="12" id="KW-1185">Reference proteome</keyword>
<dbReference type="SUPFAM" id="SSF52540">
    <property type="entry name" value="P-loop containing nucleoside triphosphate hydrolases"/>
    <property type="match status" value="1"/>
</dbReference>
<feature type="domain" description="ABC transporter" evidence="10">
    <location>
        <begin position="8"/>
        <end position="244"/>
    </location>
</feature>
<evidence type="ECO:0000259" key="10">
    <source>
        <dbReference type="PROSITE" id="PS50893"/>
    </source>
</evidence>
<dbReference type="FunFam" id="3.40.50.300:FF:000134">
    <property type="entry name" value="Iron-enterobactin ABC transporter ATP-binding protein"/>
    <property type="match status" value="1"/>
</dbReference>
<keyword evidence="9" id="KW-0472">Membrane</keyword>
<dbReference type="InterPro" id="IPR051535">
    <property type="entry name" value="Siderophore_ABC-ATPase"/>
</dbReference>
<keyword evidence="3" id="KW-1003">Cell membrane</keyword>
<proteinExistence type="predicted"/>
<dbReference type="PROSITE" id="PS50893">
    <property type="entry name" value="ABC_TRANSPORTER_2"/>
    <property type="match status" value="1"/>
</dbReference>
<evidence type="ECO:0000256" key="4">
    <source>
        <dbReference type="ARBA" id="ARBA00022496"/>
    </source>
</evidence>
<evidence type="ECO:0000256" key="8">
    <source>
        <dbReference type="ARBA" id="ARBA00023065"/>
    </source>
</evidence>
<reference evidence="11 12" key="1">
    <citation type="submission" date="2020-05" db="EMBL/GenBank/DDBJ databases">
        <title>MicrobeNet Type strains.</title>
        <authorList>
            <person name="Nicholson A.C."/>
        </authorList>
    </citation>
    <scope>NUCLEOTIDE SEQUENCE [LARGE SCALE GENOMIC DNA]</scope>
    <source>
        <strain evidence="11 12">JCM 3224</strain>
    </source>
</reference>
<evidence type="ECO:0000256" key="7">
    <source>
        <dbReference type="ARBA" id="ARBA00023004"/>
    </source>
</evidence>
<dbReference type="PROSITE" id="PS00211">
    <property type="entry name" value="ABC_TRANSPORTER_1"/>
    <property type="match status" value="1"/>
</dbReference>
<keyword evidence="8" id="KW-0406">Ion transport</keyword>
<dbReference type="GO" id="GO:0005524">
    <property type="term" value="F:ATP binding"/>
    <property type="evidence" value="ECO:0007669"/>
    <property type="project" value="UniProtKB-KW"/>
</dbReference>
<comment type="caution">
    <text evidence="11">The sequence shown here is derived from an EMBL/GenBank/DDBJ whole genome shotgun (WGS) entry which is preliminary data.</text>
</comment>
<evidence type="ECO:0000256" key="1">
    <source>
        <dbReference type="ARBA" id="ARBA00004202"/>
    </source>
</evidence>
<dbReference type="PANTHER" id="PTHR42771:SF12">
    <property type="entry name" value="FE(3+) DICITRATE TRANSPORT ATP-BINDING PROTEIN FECE-RELATED"/>
    <property type="match status" value="1"/>
</dbReference>
<gene>
    <name evidence="11" type="ORF">HLB23_03630</name>
</gene>
<evidence type="ECO:0000256" key="3">
    <source>
        <dbReference type="ARBA" id="ARBA00022475"/>
    </source>
</evidence>
<dbReference type="Proteomes" id="UP000586827">
    <property type="component" value="Unassembled WGS sequence"/>
</dbReference>
<comment type="subcellular location">
    <subcellularLocation>
        <location evidence="1">Cell membrane</location>
        <topology evidence="1">Peripheral membrane protein</topology>
    </subcellularLocation>
</comment>
<dbReference type="GO" id="GO:0005886">
    <property type="term" value="C:plasma membrane"/>
    <property type="evidence" value="ECO:0007669"/>
    <property type="project" value="UniProtKB-SubCell"/>
</dbReference>
<sequence length="281" mass="30537">MTETFSPLTATGLRVELDRQTVIPGLDFQVRQGLFTAIVGPNGCGKSTLLRTLIRLLTPVAGRVELDGRDMRGRSARDVARRVALLPQSASAPSGISVRDLVARGRYPHQGLLRQWSRDDERAVDGALTATGLIELADRLVEDLSGGQRQRAWVAMVLAQQTTIALLDEPTTFLDIAHQYALLELVRELVATQGRTIVAVLHDLQQAARYADHLVVMKDGNIIVEGPPRAVLTPDLVTDVFGITCRLITDERTGAVIVVPDALPRPDVSMIPPLNLPVEVG</sequence>
<evidence type="ECO:0000256" key="9">
    <source>
        <dbReference type="ARBA" id="ARBA00023136"/>
    </source>
</evidence>
<dbReference type="InterPro" id="IPR003593">
    <property type="entry name" value="AAA+_ATPase"/>
</dbReference>
<name>A0A849BQJ4_9NOCA</name>
<accession>A0A849BQJ4</accession>
<dbReference type="InterPro" id="IPR027417">
    <property type="entry name" value="P-loop_NTPase"/>
</dbReference>
<protein>
    <submittedName>
        <fullName evidence="11">ABC transporter ATP-binding protein</fullName>
    </submittedName>
</protein>
<dbReference type="CDD" id="cd03214">
    <property type="entry name" value="ABC_Iron-Siderophores_B12_Hemin"/>
    <property type="match status" value="1"/>
</dbReference>
<dbReference type="RefSeq" id="WP_067525960.1">
    <property type="nucleotide sequence ID" value="NZ_JABELX010000001.1"/>
</dbReference>
<dbReference type="SMART" id="SM00382">
    <property type="entry name" value="AAA"/>
    <property type="match status" value="1"/>
</dbReference>
<keyword evidence="2" id="KW-0813">Transport</keyword>
<keyword evidence="4" id="KW-0410">Iron transport</keyword>
<organism evidence="11 12">
    <name type="scientific">Nocardia uniformis</name>
    <dbReference type="NCBI Taxonomy" id="53432"/>
    <lineage>
        <taxon>Bacteria</taxon>
        <taxon>Bacillati</taxon>
        <taxon>Actinomycetota</taxon>
        <taxon>Actinomycetes</taxon>
        <taxon>Mycobacteriales</taxon>
        <taxon>Nocardiaceae</taxon>
        <taxon>Nocardia</taxon>
    </lineage>
</organism>
<evidence type="ECO:0000256" key="6">
    <source>
        <dbReference type="ARBA" id="ARBA00022840"/>
    </source>
</evidence>
<dbReference type="GO" id="GO:0016887">
    <property type="term" value="F:ATP hydrolysis activity"/>
    <property type="evidence" value="ECO:0007669"/>
    <property type="project" value="InterPro"/>
</dbReference>
<dbReference type="InterPro" id="IPR003439">
    <property type="entry name" value="ABC_transporter-like_ATP-bd"/>
</dbReference>
<dbReference type="EMBL" id="JABELX010000001">
    <property type="protein sequence ID" value="NNH68972.1"/>
    <property type="molecule type" value="Genomic_DNA"/>
</dbReference>
<dbReference type="PANTHER" id="PTHR42771">
    <property type="entry name" value="IRON(3+)-HYDROXAMATE IMPORT ATP-BINDING PROTEIN FHUC"/>
    <property type="match status" value="1"/>
</dbReference>
<dbReference type="GO" id="GO:0006826">
    <property type="term" value="P:iron ion transport"/>
    <property type="evidence" value="ECO:0007669"/>
    <property type="project" value="UniProtKB-KW"/>
</dbReference>
<dbReference type="InterPro" id="IPR017871">
    <property type="entry name" value="ABC_transporter-like_CS"/>
</dbReference>
<dbReference type="Pfam" id="PF00005">
    <property type="entry name" value="ABC_tran"/>
    <property type="match status" value="1"/>
</dbReference>
<keyword evidence="6 11" id="KW-0067">ATP-binding</keyword>
<evidence type="ECO:0000256" key="5">
    <source>
        <dbReference type="ARBA" id="ARBA00022741"/>
    </source>
</evidence>